<dbReference type="EMBL" id="DYXM01000172">
    <property type="protein sequence ID" value="HJE91140.1"/>
    <property type="molecule type" value="Genomic_DNA"/>
</dbReference>
<evidence type="ECO:0000313" key="2">
    <source>
        <dbReference type="EMBL" id="HJE91140.1"/>
    </source>
</evidence>
<feature type="transmembrane region" description="Helical" evidence="1">
    <location>
        <begin position="169"/>
        <end position="186"/>
    </location>
</feature>
<protein>
    <submittedName>
        <fullName evidence="2">DUF308 domain-containing protein</fullName>
    </submittedName>
</protein>
<keyword evidence="1" id="KW-0472">Membrane</keyword>
<gene>
    <name evidence="2" type="ORF">K8V11_09045</name>
</gene>
<dbReference type="InterPro" id="IPR052712">
    <property type="entry name" value="Acid_resist_chaperone_HdeD"/>
</dbReference>
<feature type="transmembrane region" description="Helical" evidence="1">
    <location>
        <begin position="139"/>
        <end position="157"/>
    </location>
</feature>
<reference evidence="2" key="2">
    <citation type="submission" date="2021-09" db="EMBL/GenBank/DDBJ databases">
        <authorList>
            <person name="Gilroy R."/>
        </authorList>
    </citation>
    <scope>NUCLEOTIDE SEQUENCE</scope>
    <source>
        <strain evidence="2">ChiGjej1B1-18357</strain>
    </source>
</reference>
<proteinExistence type="predicted"/>
<reference evidence="2" key="1">
    <citation type="journal article" date="2021" name="PeerJ">
        <title>Extensive microbial diversity within the chicken gut microbiome revealed by metagenomics and culture.</title>
        <authorList>
            <person name="Gilroy R."/>
            <person name="Ravi A."/>
            <person name="Getino M."/>
            <person name="Pursley I."/>
            <person name="Horton D.L."/>
            <person name="Alikhan N.F."/>
            <person name="Baker D."/>
            <person name="Gharbi K."/>
            <person name="Hall N."/>
            <person name="Watson M."/>
            <person name="Adriaenssens E.M."/>
            <person name="Foster-Nyarko E."/>
            <person name="Jarju S."/>
            <person name="Secka A."/>
            <person name="Antonio M."/>
            <person name="Oren A."/>
            <person name="Chaudhuri R.R."/>
            <person name="La Ragione R."/>
            <person name="Hildebrand F."/>
            <person name="Pallen M.J."/>
        </authorList>
    </citation>
    <scope>NUCLEOTIDE SEQUENCE</scope>
    <source>
        <strain evidence="2">ChiGjej1B1-18357</strain>
    </source>
</reference>
<dbReference type="Pfam" id="PF03729">
    <property type="entry name" value="DUF308"/>
    <property type="match status" value="2"/>
</dbReference>
<comment type="caution">
    <text evidence="2">The sequence shown here is derived from an EMBL/GenBank/DDBJ whole genome shotgun (WGS) entry which is preliminary data.</text>
</comment>
<feature type="transmembrane region" description="Helical" evidence="1">
    <location>
        <begin position="57"/>
        <end position="75"/>
    </location>
</feature>
<dbReference type="PANTHER" id="PTHR34989">
    <property type="entry name" value="PROTEIN HDED"/>
    <property type="match status" value="1"/>
</dbReference>
<dbReference type="GO" id="GO:0005886">
    <property type="term" value="C:plasma membrane"/>
    <property type="evidence" value="ECO:0007669"/>
    <property type="project" value="TreeGrafter"/>
</dbReference>
<dbReference type="RefSeq" id="WP_303912984.1">
    <property type="nucleotide sequence ID" value="NZ_DYXM01000172.1"/>
</dbReference>
<dbReference type="AlphaFoldDB" id="A0A921F4M4"/>
<keyword evidence="1" id="KW-1133">Transmembrane helix</keyword>
<sequence>MNPGTNPGSAGDGDFGAGANYGGMRFTGISFGGFGNLRDSGALGGRAQQFLRHSWKLLLGLGITSLIAGLLLLVWPGQTTLVVALLFGIYLIVAGLGQIGVGFALNFSTTAKVLTIVAGALSLIAGILCVANGDMAISLLGAFLGVIWLMFGIARLATLPRPGFTGRTMALISGIASIIGGLVLLVSPIGSVLVLAMVTGAFMIALGVLTIVQANALRKSLQRF</sequence>
<dbReference type="Proteomes" id="UP000776650">
    <property type="component" value="Unassembled WGS sequence"/>
</dbReference>
<feature type="transmembrane region" description="Helical" evidence="1">
    <location>
        <begin position="113"/>
        <end position="133"/>
    </location>
</feature>
<dbReference type="InterPro" id="IPR005325">
    <property type="entry name" value="DUF308_memb"/>
</dbReference>
<keyword evidence="1" id="KW-0812">Transmembrane</keyword>
<name>A0A921F4M4_9ACTN</name>
<organism evidence="2 3">
    <name type="scientific">Dietzia timorensis</name>
    <dbReference type="NCBI Taxonomy" id="499555"/>
    <lineage>
        <taxon>Bacteria</taxon>
        <taxon>Bacillati</taxon>
        <taxon>Actinomycetota</taxon>
        <taxon>Actinomycetes</taxon>
        <taxon>Mycobacteriales</taxon>
        <taxon>Dietziaceae</taxon>
        <taxon>Dietzia</taxon>
    </lineage>
</organism>
<evidence type="ECO:0000256" key="1">
    <source>
        <dbReference type="SAM" id="Phobius"/>
    </source>
</evidence>
<accession>A0A921F4M4</accession>
<feature type="transmembrane region" description="Helical" evidence="1">
    <location>
        <begin position="81"/>
        <end position="106"/>
    </location>
</feature>
<feature type="transmembrane region" description="Helical" evidence="1">
    <location>
        <begin position="192"/>
        <end position="217"/>
    </location>
</feature>
<evidence type="ECO:0000313" key="3">
    <source>
        <dbReference type="Proteomes" id="UP000776650"/>
    </source>
</evidence>
<dbReference type="PANTHER" id="PTHR34989:SF1">
    <property type="entry name" value="PROTEIN HDED"/>
    <property type="match status" value="1"/>
</dbReference>